<evidence type="ECO:0000256" key="1">
    <source>
        <dbReference type="SAM" id="MobiDB-lite"/>
    </source>
</evidence>
<protein>
    <submittedName>
        <fullName evidence="2">Uncharacterized protein</fullName>
    </submittedName>
</protein>
<sequence length="239" mass="24254">PVDPPRPAICPAAAVSETDPPQAAGPPPQPASDDGSGEITEDAASGCEGEEKKGPATIPAPRVVSPGKRRGGDHGGRGGRRPRGFRALLGCGAGAAQTNDSALRPVSPGRAGELRGSIGYREGGGVISEGSQRPRDPTEGGGARRSRGGGRSPTGGVGEAAAEGRRKAAPAGGHKPAAEPNCSQCGRAFRPERLHAHMKSCRALKGQRKGRSSGKLPQQVPSQRAMLSDEAGPLFLLSH</sequence>
<feature type="region of interest" description="Disordered" evidence="1">
    <location>
        <begin position="1"/>
        <end position="239"/>
    </location>
</feature>
<proteinExistence type="predicted"/>
<accession>A0A1D1XFR6</accession>
<evidence type="ECO:0000313" key="2">
    <source>
        <dbReference type="EMBL" id="JAT41091.1"/>
    </source>
</evidence>
<organism evidence="2">
    <name type="scientific">Anthurium amnicola</name>
    <dbReference type="NCBI Taxonomy" id="1678845"/>
    <lineage>
        <taxon>Eukaryota</taxon>
        <taxon>Viridiplantae</taxon>
        <taxon>Streptophyta</taxon>
        <taxon>Embryophyta</taxon>
        <taxon>Tracheophyta</taxon>
        <taxon>Spermatophyta</taxon>
        <taxon>Magnoliopsida</taxon>
        <taxon>Liliopsida</taxon>
        <taxon>Araceae</taxon>
        <taxon>Pothoideae</taxon>
        <taxon>Potheae</taxon>
        <taxon>Anthurium</taxon>
    </lineage>
</organism>
<dbReference type="EMBL" id="GDJX01026845">
    <property type="protein sequence ID" value="JAT41091.1"/>
    <property type="molecule type" value="Transcribed_RNA"/>
</dbReference>
<gene>
    <name evidence="2" type="ORF">g.22078</name>
</gene>
<dbReference type="AlphaFoldDB" id="A0A1D1XFR6"/>
<feature type="compositionally biased region" description="Gly residues" evidence="1">
    <location>
        <begin position="139"/>
        <end position="158"/>
    </location>
</feature>
<feature type="non-terminal residue" evidence="2">
    <location>
        <position position="1"/>
    </location>
</feature>
<feature type="compositionally biased region" description="Basic residues" evidence="1">
    <location>
        <begin position="196"/>
        <end position="212"/>
    </location>
</feature>
<name>A0A1D1XFR6_9ARAE</name>
<reference evidence="2" key="1">
    <citation type="submission" date="2015-07" db="EMBL/GenBank/DDBJ databases">
        <title>Transcriptome Assembly of Anthurium amnicola.</title>
        <authorList>
            <person name="Suzuki J."/>
        </authorList>
    </citation>
    <scope>NUCLEOTIDE SEQUENCE</scope>
</reference>